<evidence type="ECO:0000313" key="1">
    <source>
        <dbReference type="EMBL" id="GIY67700.1"/>
    </source>
</evidence>
<evidence type="ECO:0000313" key="2">
    <source>
        <dbReference type="Proteomes" id="UP001054945"/>
    </source>
</evidence>
<dbReference type="EMBL" id="BPLR01014273">
    <property type="protein sequence ID" value="GIY67700.1"/>
    <property type="molecule type" value="Genomic_DNA"/>
</dbReference>
<reference evidence="1 2" key="1">
    <citation type="submission" date="2021-06" db="EMBL/GenBank/DDBJ databases">
        <title>Caerostris extrusa draft genome.</title>
        <authorList>
            <person name="Kono N."/>
            <person name="Arakawa K."/>
        </authorList>
    </citation>
    <scope>NUCLEOTIDE SEQUENCE [LARGE SCALE GENOMIC DNA]</scope>
</reference>
<dbReference type="Proteomes" id="UP001054945">
    <property type="component" value="Unassembled WGS sequence"/>
</dbReference>
<name>A0AAV4VCL3_CAEEX</name>
<comment type="caution">
    <text evidence="1">The sequence shown here is derived from an EMBL/GenBank/DDBJ whole genome shotgun (WGS) entry which is preliminary data.</text>
</comment>
<sequence length="154" mass="17445">MKNCRQKTNVLSGVRDNPLGSGGMISCPKSIVGARWSVLEIFMRLRGSDHLGLTPVVLEMISSPKSIADKKRGKMEAVSFLEFYATRTKRPAVSITMTSQSLTLDDNANSQVQVKRHPKREMRKKRRGESWTLTSSRYPIHMMGPFLDKRMLFS</sequence>
<protein>
    <submittedName>
        <fullName evidence="1">Uncharacterized protein</fullName>
    </submittedName>
</protein>
<organism evidence="1 2">
    <name type="scientific">Caerostris extrusa</name>
    <name type="common">Bark spider</name>
    <name type="synonym">Caerostris bankana</name>
    <dbReference type="NCBI Taxonomy" id="172846"/>
    <lineage>
        <taxon>Eukaryota</taxon>
        <taxon>Metazoa</taxon>
        <taxon>Ecdysozoa</taxon>
        <taxon>Arthropoda</taxon>
        <taxon>Chelicerata</taxon>
        <taxon>Arachnida</taxon>
        <taxon>Araneae</taxon>
        <taxon>Araneomorphae</taxon>
        <taxon>Entelegynae</taxon>
        <taxon>Araneoidea</taxon>
        <taxon>Araneidae</taxon>
        <taxon>Caerostris</taxon>
    </lineage>
</organism>
<gene>
    <name evidence="1" type="ORF">CEXT_9861</name>
</gene>
<dbReference type="AlphaFoldDB" id="A0AAV4VCL3"/>
<keyword evidence="2" id="KW-1185">Reference proteome</keyword>
<proteinExistence type="predicted"/>
<dbReference type="PROSITE" id="PS51257">
    <property type="entry name" value="PROKAR_LIPOPROTEIN"/>
    <property type="match status" value="1"/>
</dbReference>
<accession>A0AAV4VCL3</accession>